<accession>A0A139BSX3</accession>
<dbReference type="PROSITE" id="PS50005">
    <property type="entry name" value="TPR"/>
    <property type="match status" value="1"/>
</dbReference>
<organism evidence="2 3">
    <name type="scientific">Candidatus Gallionella acididurans</name>
    <dbReference type="NCBI Taxonomy" id="1796491"/>
    <lineage>
        <taxon>Bacteria</taxon>
        <taxon>Pseudomonadati</taxon>
        <taxon>Pseudomonadota</taxon>
        <taxon>Betaproteobacteria</taxon>
        <taxon>Nitrosomonadales</taxon>
        <taxon>Gallionellaceae</taxon>
        <taxon>Gallionella</taxon>
    </lineage>
</organism>
<dbReference type="Proteomes" id="UP000070578">
    <property type="component" value="Unassembled WGS sequence"/>
</dbReference>
<dbReference type="AlphaFoldDB" id="A0A139BSX3"/>
<dbReference type="InterPro" id="IPR011990">
    <property type="entry name" value="TPR-like_helical_dom_sf"/>
</dbReference>
<keyword evidence="1" id="KW-0802">TPR repeat</keyword>
<dbReference type="Gene3D" id="1.25.40.10">
    <property type="entry name" value="Tetratricopeptide repeat domain"/>
    <property type="match status" value="1"/>
</dbReference>
<comment type="caution">
    <text evidence="2">The sequence shown here is derived from an EMBL/GenBank/DDBJ whole genome shotgun (WGS) entry which is preliminary data.</text>
</comment>
<dbReference type="EMBL" id="LSLI01000045">
    <property type="protein sequence ID" value="KXS32028.1"/>
    <property type="molecule type" value="Genomic_DNA"/>
</dbReference>
<feature type="repeat" description="TPR" evidence="1">
    <location>
        <begin position="246"/>
        <end position="279"/>
    </location>
</feature>
<name>A0A139BSX3_9PROT</name>
<gene>
    <name evidence="2" type="ORF">AWT59_1849</name>
</gene>
<proteinExistence type="predicted"/>
<dbReference type="InterPro" id="IPR019734">
    <property type="entry name" value="TPR_rpt"/>
</dbReference>
<reference evidence="2 3" key="2">
    <citation type="submission" date="2016-03" db="EMBL/GenBank/DDBJ databases">
        <title>New uncultured bacterium of the family Gallionellaceae from acid mine drainage: description and reconstruction of genome based on metagenomic analysis of microbial community.</title>
        <authorList>
            <person name="Kadnikov V."/>
            <person name="Ivasenko D."/>
            <person name="Beletsky A."/>
            <person name="Mardanov A."/>
            <person name="Danilova E."/>
            <person name="Pimenov N."/>
            <person name="Karnachuk O."/>
            <person name="Ravin N."/>
        </authorList>
    </citation>
    <scope>NUCLEOTIDE SEQUENCE [LARGE SCALE GENOMIC DNA]</scope>
    <source>
        <strain evidence="2">ShG14-8</strain>
    </source>
</reference>
<evidence type="ECO:0008006" key="4">
    <source>
        <dbReference type="Google" id="ProtNLM"/>
    </source>
</evidence>
<dbReference type="Pfam" id="PF13374">
    <property type="entry name" value="TPR_10"/>
    <property type="match status" value="1"/>
</dbReference>
<reference evidence="2 3" key="1">
    <citation type="submission" date="2016-02" db="EMBL/GenBank/DDBJ databases">
        <authorList>
            <person name="Wen L."/>
            <person name="He K."/>
            <person name="Yang H."/>
        </authorList>
    </citation>
    <scope>NUCLEOTIDE SEQUENCE [LARGE SCALE GENOMIC DNA]</scope>
    <source>
        <strain evidence="2">ShG14-8</strain>
    </source>
</reference>
<protein>
    <recommendedName>
        <fullName evidence="4">Tetratricopeptide repeat protein</fullName>
    </recommendedName>
</protein>
<sequence>MRFSTNYILYPRNKALEQALANSLGRLGDEWVKAATPDTRVAVADNFLHTRGNYEQHRFSSNILERVREALEGSLTATPVTVTPAPNISRDQEPLAWAETQNSLGNILAALGQQRRDTELFERAIQCFSNALEEFRQEDSPLEWAVTQYNLGTANQALGRLLDATRPFSNAVDAYTKAMLVWTRDKYPEDWMFTMHQLGDTLHAHGKLLKGNRQLQKSVVAYKNALAVLDADNYPLELTATHNNRAAALHHLGESEENPDRLKEAINSYEKALTVSMEQQLPIHLAVLCRVNKTTAQNVLAELTSDTGLAEEVADEFEVIIECFSHALQPLCLRHCEEQMSKARSLTLANSASR</sequence>
<evidence type="ECO:0000256" key="1">
    <source>
        <dbReference type="PROSITE-ProRule" id="PRU00339"/>
    </source>
</evidence>
<evidence type="ECO:0000313" key="2">
    <source>
        <dbReference type="EMBL" id="KXS32028.1"/>
    </source>
</evidence>
<dbReference type="SUPFAM" id="SSF48452">
    <property type="entry name" value="TPR-like"/>
    <property type="match status" value="1"/>
</dbReference>
<evidence type="ECO:0000313" key="3">
    <source>
        <dbReference type="Proteomes" id="UP000070578"/>
    </source>
</evidence>
<dbReference type="SMART" id="SM00028">
    <property type="entry name" value="TPR"/>
    <property type="match status" value="4"/>
</dbReference>